<evidence type="ECO:0000313" key="2">
    <source>
        <dbReference type="EMBL" id="RNA43841.1"/>
    </source>
</evidence>
<dbReference type="AlphaFoldDB" id="A0A3M7T792"/>
<dbReference type="PROSITE" id="PS51642">
    <property type="entry name" value="HEMOPEXIN_2"/>
    <property type="match status" value="1"/>
</dbReference>
<comment type="caution">
    <text evidence="2">The sequence shown here is derived from an EMBL/GenBank/DDBJ whole genome shotgun (WGS) entry which is preliminary data.</text>
</comment>
<accession>A0A3M7T792</accession>
<dbReference type="Proteomes" id="UP000276133">
    <property type="component" value="Unassembled WGS sequence"/>
</dbReference>
<keyword evidence="3" id="KW-1185">Reference proteome</keyword>
<gene>
    <name evidence="2" type="ORF">BpHYR1_026097</name>
</gene>
<protein>
    <submittedName>
        <fullName evidence="2">Uncharacterized protein</fullName>
    </submittedName>
</protein>
<dbReference type="SUPFAM" id="SSF50923">
    <property type="entry name" value="Hemopexin-like domain"/>
    <property type="match status" value="2"/>
</dbReference>
<dbReference type="EMBL" id="REGN01000173">
    <property type="protein sequence ID" value="RNA43841.1"/>
    <property type="molecule type" value="Genomic_DNA"/>
</dbReference>
<sequence length="366" mass="43185">IDIDAIVYDYLNNEILIFKENKYWTFKKVLNKKHSYNLLNEGALMIKSNFGLTSVESGLYLNENSLFLIRDSKIVHYDKTKALAIYFLPFRVNDIQFSVPYEHNKFYILGKNRLYLFYINPKKHQVFVESIDSDLINSFFCEPFTKAKSIILENSNKIEKYIRQCPDLLNINSIVKLNSTTALVYYKGNTIEYVEYGINGYKFSENSLNNTLDMDSRSKTDLKYSMINLNRILFVFQNDAVWLFSMMDNEIIKSSLPALFRDLFPNKIGLESIVSAHYSSTSQKFYFFTEKYYIEYENEDKITRRNSIRNLSSNLTNVIQNHEDSDSVYLVDANNFVYYLNLKNDYLESIERRTVNIKIFDNCVHQ</sequence>
<dbReference type="InterPro" id="IPR036375">
    <property type="entry name" value="Hemopexin-like_dom_sf"/>
</dbReference>
<evidence type="ECO:0000313" key="3">
    <source>
        <dbReference type="Proteomes" id="UP000276133"/>
    </source>
</evidence>
<dbReference type="InterPro" id="IPR018487">
    <property type="entry name" value="Hemopexin-like_repeat"/>
</dbReference>
<feature type="non-terminal residue" evidence="2">
    <location>
        <position position="1"/>
    </location>
</feature>
<evidence type="ECO:0000256" key="1">
    <source>
        <dbReference type="PROSITE-ProRule" id="PRU01011"/>
    </source>
</evidence>
<proteinExistence type="predicted"/>
<name>A0A3M7T792_BRAPC</name>
<dbReference type="Gene3D" id="2.110.10.10">
    <property type="entry name" value="Hemopexin-like domain"/>
    <property type="match status" value="2"/>
</dbReference>
<reference evidence="2 3" key="1">
    <citation type="journal article" date="2018" name="Sci. Rep.">
        <title>Genomic signatures of local adaptation to the degree of environmental predictability in rotifers.</title>
        <authorList>
            <person name="Franch-Gras L."/>
            <person name="Hahn C."/>
            <person name="Garcia-Roger E.M."/>
            <person name="Carmona M.J."/>
            <person name="Serra M."/>
            <person name="Gomez A."/>
        </authorList>
    </citation>
    <scope>NUCLEOTIDE SEQUENCE [LARGE SCALE GENOMIC DNA]</scope>
    <source>
        <strain evidence="2">HYR1</strain>
    </source>
</reference>
<feature type="repeat" description="Hemopexin" evidence="1">
    <location>
        <begin position="1"/>
        <end position="46"/>
    </location>
</feature>
<organism evidence="2 3">
    <name type="scientific">Brachionus plicatilis</name>
    <name type="common">Marine rotifer</name>
    <name type="synonym">Brachionus muelleri</name>
    <dbReference type="NCBI Taxonomy" id="10195"/>
    <lineage>
        <taxon>Eukaryota</taxon>
        <taxon>Metazoa</taxon>
        <taxon>Spiralia</taxon>
        <taxon>Gnathifera</taxon>
        <taxon>Rotifera</taxon>
        <taxon>Eurotatoria</taxon>
        <taxon>Monogononta</taxon>
        <taxon>Pseudotrocha</taxon>
        <taxon>Ploima</taxon>
        <taxon>Brachionidae</taxon>
        <taxon>Brachionus</taxon>
    </lineage>
</organism>